<evidence type="ECO:0000256" key="1">
    <source>
        <dbReference type="SAM" id="MobiDB-lite"/>
    </source>
</evidence>
<feature type="region of interest" description="Disordered" evidence="1">
    <location>
        <begin position="1"/>
        <end position="67"/>
    </location>
</feature>
<dbReference type="Pfam" id="PF09103">
    <property type="entry name" value="BRCA-2_OB1"/>
    <property type="match status" value="1"/>
</dbReference>
<dbReference type="EMBL" id="CCBP010000119">
    <property type="protein sequence ID" value="CDO73012.1"/>
    <property type="molecule type" value="Genomic_DNA"/>
</dbReference>
<organism evidence="3 4">
    <name type="scientific">Pycnoporus cinnabarinus</name>
    <name type="common">Cinnabar-red polypore</name>
    <name type="synonym">Trametes cinnabarina</name>
    <dbReference type="NCBI Taxonomy" id="5643"/>
    <lineage>
        <taxon>Eukaryota</taxon>
        <taxon>Fungi</taxon>
        <taxon>Dikarya</taxon>
        <taxon>Basidiomycota</taxon>
        <taxon>Agaricomycotina</taxon>
        <taxon>Agaricomycetes</taxon>
        <taxon>Polyporales</taxon>
        <taxon>Polyporaceae</taxon>
        <taxon>Trametes</taxon>
    </lineage>
</organism>
<dbReference type="GO" id="GO:0006355">
    <property type="term" value="P:regulation of DNA-templated transcription"/>
    <property type="evidence" value="ECO:0007669"/>
    <property type="project" value="TreeGrafter"/>
</dbReference>
<evidence type="ECO:0000313" key="4">
    <source>
        <dbReference type="Proteomes" id="UP000029665"/>
    </source>
</evidence>
<dbReference type="STRING" id="5643.A0A060SER7"/>
<feature type="region of interest" description="Disordered" evidence="1">
    <location>
        <begin position="372"/>
        <end position="458"/>
    </location>
</feature>
<feature type="compositionally biased region" description="Low complexity" evidence="1">
    <location>
        <begin position="427"/>
        <end position="458"/>
    </location>
</feature>
<dbReference type="OrthoDB" id="21095at2759"/>
<dbReference type="SUPFAM" id="SSF50249">
    <property type="entry name" value="Nucleic acid-binding proteins"/>
    <property type="match status" value="2"/>
</dbReference>
<dbReference type="PANTHER" id="PTHR11289">
    <property type="entry name" value="BREAST CANCER TYPE 2 SUSCEPTIBILITY PROTEIN BRCA2"/>
    <property type="match status" value="1"/>
</dbReference>
<dbReference type="InterPro" id="IPR012340">
    <property type="entry name" value="NA-bd_OB-fold"/>
</dbReference>
<feature type="region of interest" description="Disordered" evidence="1">
    <location>
        <begin position="286"/>
        <end position="321"/>
    </location>
</feature>
<evidence type="ECO:0000259" key="2">
    <source>
        <dbReference type="Pfam" id="PF09103"/>
    </source>
</evidence>
<reference evidence="3" key="1">
    <citation type="submission" date="2014-01" db="EMBL/GenBank/DDBJ databases">
        <title>The genome of the white-rot fungus Pycnoporus cinnabarinus: a basidiomycete model with a versatile arsenal for lignocellulosic biomass breakdown.</title>
        <authorList>
            <person name="Levasseur A."/>
            <person name="Lomascolo A."/>
            <person name="Ruiz-Duenas F.J."/>
            <person name="Uzan E."/>
            <person name="Piumi F."/>
            <person name="Kues U."/>
            <person name="Ram A.F.J."/>
            <person name="Murat C."/>
            <person name="Haon M."/>
            <person name="Benoit I."/>
            <person name="Arfi Y."/>
            <person name="Chevret D."/>
            <person name="Drula E."/>
            <person name="Kwon M.J."/>
            <person name="Gouret P."/>
            <person name="Lesage-Meessen L."/>
            <person name="Lombard V."/>
            <person name="Mariette J."/>
            <person name="Noirot C."/>
            <person name="Park J."/>
            <person name="Patyshakuliyeva A."/>
            <person name="Wieneger R.A.B."/>
            <person name="Wosten H.A.B."/>
            <person name="Martin F."/>
            <person name="Coutinho P.M."/>
            <person name="de Vries R."/>
            <person name="Martinez A.T."/>
            <person name="Klopp C."/>
            <person name="Pontarotti P."/>
            <person name="Henrissat B."/>
            <person name="Record E."/>
        </authorList>
    </citation>
    <scope>NUCLEOTIDE SEQUENCE [LARGE SCALE GENOMIC DNA]</scope>
    <source>
        <strain evidence="3">BRFM137</strain>
    </source>
</reference>
<dbReference type="AlphaFoldDB" id="A0A060SER7"/>
<feature type="compositionally biased region" description="Polar residues" evidence="1">
    <location>
        <begin position="47"/>
        <end position="60"/>
    </location>
</feature>
<dbReference type="HOGENOM" id="CLU_013527_0_0_1"/>
<name>A0A060SER7_PYCCI</name>
<feature type="region of interest" description="Disordered" evidence="1">
    <location>
        <begin position="335"/>
        <end position="358"/>
    </location>
</feature>
<dbReference type="InterPro" id="IPR015525">
    <property type="entry name" value="BRCA2"/>
</dbReference>
<dbReference type="PANTHER" id="PTHR11289:SF0">
    <property type="entry name" value="BREAST CANCER TYPE 2 SUSCEPTIBILITY PROTEIN"/>
    <property type="match status" value="1"/>
</dbReference>
<dbReference type="InterPro" id="IPR015187">
    <property type="entry name" value="BRCA2_OB_1"/>
</dbReference>
<dbReference type="Proteomes" id="UP000029665">
    <property type="component" value="Unassembled WGS sequence"/>
</dbReference>
<sequence length="947" mass="103347">MKQSQPRALPSEDVRLDATEGEITLDADLLDDAEEGVRNRGDAKGQDWSSSPLADPSGTQERAAEDNFFTAFSGSTSTAALSVKPDLPQLLGGFTSAAQTSATSQTQSVVAAPFVAPKFMGFGRASALPVQAPHDRSLSPSPPPERQDHDSWFETDESVLPPDAFAFQTAKVLLNDGGEEEEPERPNSSQLPQLIGFTSGLAQWQSGSQVPQGKEQSQDLETSIVGFTSAAQVGFTSAAQLASQPAQLGGLGSTAQVAFTSASGKSNWVAPSAEALARAAAKMKQWQDEFDKDEDTPSTVGEHTTENAAPSGSASSNIAHPTTLQTPLRPALRPMENAFSPAHPPDTPSPVMAPPKDSTHFTVVAGMQIKNKPFRSPLVNRPQQSRTASAPSPYVNSPLNPTRQAGFRVASGPQLPAAFTSTSSSTGPVAGPSSPAQAPPGTSAFVSPVKSSKPASVSPVKALGMTPRRMGLLGSVGKSKFATPFKLDGLRPMSYTEDELEDMRINVEELRQMRPSNAVYYRFHSAVATVDIGDPADSEELGPKAAFVYLRERGCYLATQEWVTNHYGLILWKLAGLVCLEPEREQDPSTKRWCWPEVIRQLLYRYERELNGGSRPALRLISTEDAPAACPMVLCVSNITMRGSSMVTKEGIPLETHAELEVTDGWYRLRANVDLPLARAIRRGRICVGTKLAISGAKLSGDRKEPCEVLEAYDNTFLELTGNSTNLAPWHAKLGFVQQPFIATLDKLTADGGVVPAMDITIVKAYPIAFVEFVRNEDGTVTRVGPRDEKEEMKAHDQWLADRQAHSEKITERLQAHIRNPMPSFIEGLFEQMMEDWARPSQAWDQLDEMTSGWLHVYCKQQAELAASRLDEDRDRELQEICPPRNVRDFRVVVAKDTCWRKKEPTRTAQITLWDPLKMVFSESGSPGEIKEGQRFMPHGWHLHQGL</sequence>
<comment type="caution">
    <text evidence="3">The sequence shown here is derived from an EMBL/GenBank/DDBJ whole genome shotgun (WGS) entry which is preliminary data.</text>
</comment>
<feature type="compositionally biased region" description="Basic and acidic residues" evidence="1">
    <location>
        <begin position="35"/>
        <end position="45"/>
    </location>
</feature>
<feature type="region of interest" description="Disordered" evidence="1">
    <location>
        <begin position="130"/>
        <end position="150"/>
    </location>
</feature>
<feature type="compositionally biased region" description="Pro residues" evidence="1">
    <location>
        <begin position="342"/>
        <end position="353"/>
    </location>
</feature>
<feature type="compositionally biased region" description="Polar residues" evidence="1">
    <location>
        <begin position="297"/>
        <end position="321"/>
    </location>
</feature>
<feature type="domain" description="BRCA2 OB1" evidence="2">
    <location>
        <begin position="616"/>
        <end position="737"/>
    </location>
</feature>
<protein>
    <recommendedName>
        <fullName evidence="2">BRCA2 OB1 domain-containing protein</fullName>
    </recommendedName>
</protein>
<proteinExistence type="predicted"/>
<dbReference type="InterPro" id="IPR036315">
    <property type="entry name" value="BRCA2_hlx_sf"/>
</dbReference>
<dbReference type="OMA" id="ATRRWCW"/>
<gene>
    <name evidence="3" type="ORF">BN946_scf185007.g66</name>
</gene>
<dbReference type="GO" id="GO:0000724">
    <property type="term" value="P:double-strand break repair via homologous recombination"/>
    <property type="evidence" value="ECO:0007669"/>
    <property type="project" value="InterPro"/>
</dbReference>
<dbReference type="Gene3D" id="2.40.50.140">
    <property type="entry name" value="Nucleic acid-binding proteins"/>
    <property type="match status" value="2"/>
</dbReference>
<dbReference type="CDD" id="cd04493">
    <property type="entry name" value="BRCA2DBD_OB1"/>
    <property type="match status" value="1"/>
</dbReference>
<evidence type="ECO:0000313" key="3">
    <source>
        <dbReference type="EMBL" id="CDO73012.1"/>
    </source>
</evidence>
<feature type="compositionally biased region" description="Polar residues" evidence="1">
    <location>
        <begin position="381"/>
        <end position="403"/>
    </location>
</feature>
<accession>A0A060SER7</accession>
<dbReference type="SUPFAM" id="SSF81872">
    <property type="entry name" value="BRCA2 helical domain"/>
    <property type="match status" value="1"/>
</dbReference>
<feature type="compositionally biased region" description="Acidic residues" evidence="1">
    <location>
        <begin position="19"/>
        <end position="34"/>
    </location>
</feature>
<keyword evidence="4" id="KW-1185">Reference proteome</keyword>